<evidence type="ECO:0000256" key="2">
    <source>
        <dbReference type="ARBA" id="ARBA00022692"/>
    </source>
</evidence>
<evidence type="ECO:0000256" key="3">
    <source>
        <dbReference type="ARBA" id="ARBA00022989"/>
    </source>
</evidence>
<proteinExistence type="predicted"/>
<reference evidence="7" key="1">
    <citation type="submission" date="2020-05" db="EMBL/GenBank/DDBJ databases">
        <authorList>
            <person name="Chiriac C."/>
            <person name="Salcher M."/>
            <person name="Ghai R."/>
            <person name="Kavagutti S V."/>
        </authorList>
    </citation>
    <scope>NUCLEOTIDE SEQUENCE</scope>
</reference>
<accession>A0A6J6JQ89</accession>
<keyword evidence="4 5" id="KW-0472">Membrane</keyword>
<dbReference type="InterPro" id="IPR000620">
    <property type="entry name" value="EamA_dom"/>
</dbReference>
<dbReference type="PANTHER" id="PTHR32322:SF2">
    <property type="entry name" value="EAMA DOMAIN-CONTAINING PROTEIN"/>
    <property type="match status" value="1"/>
</dbReference>
<evidence type="ECO:0000256" key="4">
    <source>
        <dbReference type="ARBA" id="ARBA00023136"/>
    </source>
</evidence>
<dbReference type="PANTHER" id="PTHR32322">
    <property type="entry name" value="INNER MEMBRANE TRANSPORTER"/>
    <property type="match status" value="1"/>
</dbReference>
<dbReference type="InterPro" id="IPR037185">
    <property type="entry name" value="EmrE-like"/>
</dbReference>
<gene>
    <name evidence="7" type="ORF">UFOPK2001_01006</name>
</gene>
<organism evidence="7">
    <name type="scientific">freshwater metagenome</name>
    <dbReference type="NCBI Taxonomy" id="449393"/>
    <lineage>
        <taxon>unclassified sequences</taxon>
        <taxon>metagenomes</taxon>
        <taxon>ecological metagenomes</taxon>
    </lineage>
</organism>
<dbReference type="SUPFAM" id="SSF103481">
    <property type="entry name" value="Multidrug resistance efflux transporter EmrE"/>
    <property type="match status" value="2"/>
</dbReference>
<name>A0A6J6JQ89_9ZZZZ</name>
<feature type="transmembrane region" description="Helical" evidence="5">
    <location>
        <begin position="186"/>
        <end position="205"/>
    </location>
</feature>
<feature type="transmembrane region" description="Helical" evidence="5">
    <location>
        <begin position="33"/>
        <end position="57"/>
    </location>
</feature>
<evidence type="ECO:0000256" key="1">
    <source>
        <dbReference type="ARBA" id="ARBA00004141"/>
    </source>
</evidence>
<feature type="domain" description="EamA" evidence="6">
    <location>
        <begin position="155"/>
        <end position="289"/>
    </location>
</feature>
<sequence length="301" mass="31941">MTPQKSPGWVLSFTLLGLIWGSSFLFIKEGLQILSPFGIAFWRTALGAVVMALVIVIRRHKLPKTLKQWALIWVGGLLMSGVPAALFGYAQQHVSSALASILNASTPIFTVIAIMIAFRDEKPKRYVVVGLLIGLIGVGIVLAVWSGFGVNDPLAIGALVLAVTCYGFGTPFTRKYISTMSIGSESAVFVQVSTSALTMLPLYLLTGPVFVGELSPLPVISMLILGFIGTGFAYVAYYDIIHKVGSAIASSVTYITPLVGVFLGAVLLNETITWNQPVGGLVILLGAAIAQGRLNGLVSKQ</sequence>
<evidence type="ECO:0000313" key="7">
    <source>
        <dbReference type="EMBL" id="CAB4638514.1"/>
    </source>
</evidence>
<feature type="transmembrane region" description="Helical" evidence="5">
    <location>
        <begin position="69"/>
        <end position="90"/>
    </location>
</feature>
<feature type="transmembrane region" description="Helical" evidence="5">
    <location>
        <begin position="7"/>
        <end position="27"/>
    </location>
</feature>
<feature type="domain" description="EamA" evidence="6">
    <location>
        <begin position="9"/>
        <end position="142"/>
    </location>
</feature>
<feature type="transmembrane region" description="Helical" evidence="5">
    <location>
        <begin position="154"/>
        <end position="174"/>
    </location>
</feature>
<feature type="transmembrane region" description="Helical" evidence="5">
    <location>
        <begin position="125"/>
        <end position="148"/>
    </location>
</feature>
<dbReference type="Pfam" id="PF00892">
    <property type="entry name" value="EamA"/>
    <property type="match status" value="2"/>
</dbReference>
<dbReference type="InterPro" id="IPR050638">
    <property type="entry name" value="AA-Vitamin_Transporters"/>
</dbReference>
<feature type="transmembrane region" description="Helical" evidence="5">
    <location>
        <begin position="274"/>
        <end position="294"/>
    </location>
</feature>
<keyword evidence="2 5" id="KW-0812">Transmembrane</keyword>
<protein>
    <submittedName>
        <fullName evidence="7">Unannotated protein</fullName>
    </submittedName>
</protein>
<comment type="subcellular location">
    <subcellularLocation>
        <location evidence="1">Membrane</location>
        <topology evidence="1">Multi-pass membrane protein</topology>
    </subcellularLocation>
</comment>
<dbReference type="GO" id="GO:0016020">
    <property type="term" value="C:membrane"/>
    <property type="evidence" value="ECO:0007669"/>
    <property type="project" value="UniProtKB-SubCell"/>
</dbReference>
<feature type="transmembrane region" description="Helical" evidence="5">
    <location>
        <begin position="244"/>
        <end position="268"/>
    </location>
</feature>
<feature type="transmembrane region" description="Helical" evidence="5">
    <location>
        <begin position="96"/>
        <end position="118"/>
    </location>
</feature>
<evidence type="ECO:0000259" key="6">
    <source>
        <dbReference type="Pfam" id="PF00892"/>
    </source>
</evidence>
<dbReference type="EMBL" id="CAEZVN010000120">
    <property type="protein sequence ID" value="CAB4638514.1"/>
    <property type="molecule type" value="Genomic_DNA"/>
</dbReference>
<feature type="transmembrane region" description="Helical" evidence="5">
    <location>
        <begin position="217"/>
        <end position="237"/>
    </location>
</feature>
<evidence type="ECO:0000256" key="5">
    <source>
        <dbReference type="SAM" id="Phobius"/>
    </source>
</evidence>
<keyword evidence="3 5" id="KW-1133">Transmembrane helix</keyword>
<dbReference type="AlphaFoldDB" id="A0A6J6JQ89"/>